<sequence length="501" mass="54743">MSQAFAALRLKTSFADPLFESQDDVVSLSESNGTSKSPMLIMSRCTLSDVSTSNKSSASSLARSGSGRSGSGRSGSGRLCASARVRGVAKSSVTPEPLRSPRGQSTNEETSEENAQNKALEAKYQDMNYFVLARIMRNEISVKDRVTTLPWKTVKMSFRAIDATKYLVRSVYASNTAEAKFLCEQLISQGHIYDAFEEQSERDFRPESKRLYRFAMDDRTLESLQVDTAEVQKAIEEAFVPFLKTTQFEGRQLVSFLLERGKAANRSEGLKIGQLLLEEVIIARAGSNSLALFRDSSALYKLAKPLYAPVSVRKRLETCGDTEFEPASGGLSFFGRSLSYRRISLPSYAFDDLDEAATPCLSARSGSMLSKLTMPEPKSDGTRISSASEDRAARQTGNGAPLRHSGRVEVPHATMRNGGQSCRGRIRGNPPQSINLTVATSSAPVTARRPGDEAFGFASPRSRCEMVSLSDDYGIDVDVRLDSDESECTAELSANLLKFTS</sequence>
<dbReference type="AlphaFoldDB" id="A0A5J4YLP0"/>
<dbReference type="EMBL" id="VRMN01000009">
    <property type="protein sequence ID" value="KAA8492399.1"/>
    <property type="molecule type" value="Genomic_DNA"/>
</dbReference>
<feature type="region of interest" description="Disordered" evidence="1">
    <location>
        <begin position="51"/>
        <end position="118"/>
    </location>
</feature>
<evidence type="ECO:0000259" key="2">
    <source>
        <dbReference type="PROSITE" id="PS50186"/>
    </source>
</evidence>
<dbReference type="InterPro" id="IPR000591">
    <property type="entry name" value="DEP_dom"/>
</dbReference>
<dbReference type="SMART" id="SM00049">
    <property type="entry name" value="DEP"/>
    <property type="match status" value="2"/>
</dbReference>
<organism evidence="3 4">
    <name type="scientific">Porphyridium purpureum</name>
    <name type="common">Red alga</name>
    <name type="synonym">Porphyridium cruentum</name>
    <dbReference type="NCBI Taxonomy" id="35688"/>
    <lineage>
        <taxon>Eukaryota</taxon>
        <taxon>Rhodophyta</taxon>
        <taxon>Bangiophyceae</taxon>
        <taxon>Porphyridiales</taxon>
        <taxon>Porphyridiaceae</taxon>
        <taxon>Porphyridium</taxon>
    </lineage>
</organism>
<evidence type="ECO:0000256" key="1">
    <source>
        <dbReference type="SAM" id="MobiDB-lite"/>
    </source>
</evidence>
<dbReference type="InterPro" id="IPR036390">
    <property type="entry name" value="WH_DNA-bd_sf"/>
</dbReference>
<dbReference type="Proteomes" id="UP000324585">
    <property type="component" value="Unassembled WGS sequence"/>
</dbReference>
<reference evidence="4" key="1">
    <citation type="journal article" date="2019" name="Nat. Commun.">
        <title>Expansion of phycobilisome linker gene families in mesophilic red algae.</title>
        <authorList>
            <person name="Lee J."/>
            <person name="Kim D."/>
            <person name="Bhattacharya D."/>
            <person name="Yoon H.S."/>
        </authorList>
    </citation>
    <scope>NUCLEOTIDE SEQUENCE [LARGE SCALE GENOMIC DNA]</scope>
    <source>
        <strain evidence="4">CCMP 1328</strain>
    </source>
</reference>
<name>A0A5J4YLP0_PORPP</name>
<dbReference type="PROSITE" id="PS50186">
    <property type="entry name" value="DEP"/>
    <property type="match status" value="2"/>
</dbReference>
<keyword evidence="4" id="KW-1185">Reference proteome</keyword>
<evidence type="ECO:0000313" key="3">
    <source>
        <dbReference type="EMBL" id="KAA8492399.1"/>
    </source>
</evidence>
<feature type="domain" description="DEP" evidence="2">
    <location>
        <begin position="248"/>
        <end position="304"/>
    </location>
</feature>
<feature type="region of interest" description="Disordered" evidence="1">
    <location>
        <begin position="413"/>
        <end position="432"/>
    </location>
</feature>
<feature type="compositionally biased region" description="Polar residues" evidence="1">
    <location>
        <begin position="102"/>
        <end position="117"/>
    </location>
</feature>
<comment type="caution">
    <text evidence="3">The sequence shown here is derived from an EMBL/GenBank/DDBJ whole genome shotgun (WGS) entry which is preliminary data.</text>
</comment>
<dbReference type="InterPro" id="IPR036388">
    <property type="entry name" value="WH-like_DNA-bd_sf"/>
</dbReference>
<dbReference type="GO" id="GO:0035556">
    <property type="term" value="P:intracellular signal transduction"/>
    <property type="evidence" value="ECO:0007669"/>
    <property type="project" value="InterPro"/>
</dbReference>
<dbReference type="OrthoDB" id="158357at2759"/>
<evidence type="ECO:0000313" key="4">
    <source>
        <dbReference type="Proteomes" id="UP000324585"/>
    </source>
</evidence>
<proteinExistence type="predicted"/>
<dbReference type="CDD" id="cd04371">
    <property type="entry name" value="DEP"/>
    <property type="match status" value="1"/>
</dbReference>
<protein>
    <recommendedName>
        <fullName evidence="2">DEP domain-containing protein</fullName>
    </recommendedName>
</protein>
<dbReference type="Gene3D" id="1.10.10.10">
    <property type="entry name" value="Winged helix-like DNA-binding domain superfamily/Winged helix DNA-binding domain"/>
    <property type="match status" value="2"/>
</dbReference>
<feature type="domain" description="DEP" evidence="2">
    <location>
        <begin position="136"/>
        <end position="216"/>
    </location>
</feature>
<dbReference type="SUPFAM" id="SSF46785">
    <property type="entry name" value="Winged helix' DNA-binding domain"/>
    <property type="match status" value="2"/>
</dbReference>
<feature type="compositionally biased region" description="Low complexity" evidence="1">
    <location>
        <begin position="56"/>
        <end position="66"/>
    </location>
</feature>
<gene>
    <name evidence="3" type="ORF">FVE85_7906</name>
</gene>
<accession>A0A5J4YLP0</accession>
<feature type="region of interest" description="Disordered" evidence="1">
    <location>
        <begin position="371"/>
        <end position="405"/>
    </location>
</feature>